<organism evidence="1 2">
    <name type="scientific">Camellia lanceoleosa</name>
    <dbReference type="NCBI Taxonomy" id="1840588"/>
    <lineage>
        <taxon>Eukaryota</taxon>
        <taxon>Viridiplantae</taxon>
        <taxon>Streptophyta</taxon>
        <taxon>Embryophyta</taxon>
        <taxon>Tracheophyta</taxon>
        <taxon>Spermatophyta</taxon>
        <taxon>Magnoliopsida</taxon>
        <taxon>eudicotyledons</taxon>
        <taxon>Gunneridae</taxon>
        <taxon>Pentapetalae</taxon>
        <taxon>asterids</taxon>
        <taxon>Ericales</taxon>
        <taxon>Theaceae</taxon>
        <taxon>Camellia</taxon>
    </lineage>
</organism>
<protein>
    <submittedName>
        <fullName evidence="1">Disease resistance protein RGA4</fullName>
    </submittedName>
</protein>
<keyword evidence="2" id="KW-1185">Reference proteome</keyword>
<accession>A0ACC0HC07</accession>
<dbReference type="EMBL" id="CM045762">
    <property type="protein sequence ID" value="KAI8010047.1"/>
    <property type="molecule type" value="Genomic_DNA"/>
</dbReference>
<dbReference type="Proteomes" id="UP001060215">
    <property type="component" value="Chromosome 5"/>
</dbReference>
<evidence type="ECO:0000313" key="1">
    <source>
        <dbReference type="EMBL" id="KAI8010047.1"/>
    </source>
</evidence>
<reference evidence="1 2" key="1">
    <citation type="journal article" date="2022" name="Plant J.">
        <title>Chromosome-level genome of Camellia lanceoleosa provides a valuable resource for understanding genome evolution and self-incompatibility.</title>
        <authorList>
            <person name="Gong W."/>
            <person name="Xiao S."/>
            <person name="Wang L."/>
            <person name="Liao Z."/>
            <person name="Chang Y."/>
            <person name="Mo W."/>
            <person name="Hu G."/>
            <person name="Li W."/>
            <person name="Zhao G."/>
            <person name="Zhu H."/>
            <person name="Hu X."/>
            <person name="Ji K."/>
            <person name="Xiang X."/>
            <person name="Song Q."/>
            <person name="Yuan D."/>
            <person name="Jin S."/>
            <person name="Zhang L."/>
        </authorList>
    </citation>
    <scope>NUCLEOTIDE SEQUENCE [LARGE SCALE GENOMIC DNA]</scope>
    <source>
        <strain evidence="1">SQ_2022a</strain>
    </source>
</reference>
<gene>
    <name evidence="1" type="ORF">LOK49_LG06G01631</name>
</gene>
<evidence type="ECO:0000313" key="2">
    <source>
        <dbReference type="Proteomes" id="UP001060215"/>
    </source>
</evidence>
<comment type="caution">
    <text evidence="1">The sequence shown here is derived from an EMBL/GenBank/DDBJ whole genome shotgun (WGS) entry which is preliminary data.</text>
</comment>
<name>A0ACC0HC07_9ERIC</name>
<proteinExistence type="predicted"/>
<sequence>MDYVEYIDNYFPGGSPVRGFPALEELCISELPNLVGLSREEGRELLPCLHKIKIDNCPKLTLPRLSSPKLLDVRSPSNVVLSSISNLNHLTTLSVGKGDMVSFPEEMLQNLTVLESLEIERFRKLKVLPTNLESLVSLKSLTIWWCDEIESLPDHGLRSLKSLQRLRIECCNNLSSLSESLGHLTALEELHVKVPMKCRDRLHELVKEEKEKKDSSAEEWKIVTDRSFNRMDNEVPFCPMVGSEVYSLEVNKTEVLLENFRRAIGLRLKENEEVYEGEASCPYLFLSIIVYFVQ</sequence>